<feature type="active site" description="Proton acceptor" evidence="6">
    <location>
        <position position="306"/>
    </location>
</feature>
<evidence type="ECO:0000256" key="2">
    <source>
        <dbReference type="ARBA" id="ARBA00006206"/>
    </source>
</evidence>
<dbReference type="PANTHER" id="PTHR10091">
    <property type="entry name" value="ALDOSE-1-EPIMERASE"/>
    <property type="match status" value="1"/>
</dbReference>
<comment type="catalytic activity">
    <reaction evidence="5">
        <text>alpha-D-glucose = beta-D-glucose</text>
        <dbReference type="Rhea" id="RHEA:10264"/>
        <dbReference type="ChEBI" id="CHEBI:15903"/>
        <dbReference type="ChEBI" id="CHEBI:17925"/>
        <dbReference type="EC" id="5.1.3.3"/>
    </reaction>
</comment>
<evidence type="ECO:0000256" key="1">
    <source>
        <dbReference type="ARBA" id="ARBA00005028"/>
    </source>
</evidence>
<dbReference type="AlphaFoldDB" id="A0A1G9E7X6"/>
<evidence type="ECO:0000256" key="5">
    <source>
        <dbReference type="PIRNR" id="PIRNR005096"/>
    </source>
</evidence>
<name>A0A1G9E7X6_9HYPH</name>
<proteinExistence type="inferred from homology"/>
<feature type="binding site" evidence="8">
    <location>
        <begin position="77"/>
        <end position="78"/>
    </location>
    <ligand>
        <name>beta-D-galactose</name>
        <dbReference type="ChEBI" id="CHEBI:27667"/>
    </ligand>
</feature>
<keyword evidence="10" id="KW-1185">Reference proteome</keyword>
<evidence type="ECO:0000256" key="3">
    <source>
        <dbReference type="ARBA" id="ARBA00023235"/>
    </source>
</evidence>
<feature type="active site" description="Proton donor" evidence="6">
    <location>
        <position position="175"/>
    </location>
</feature>
<dbReference type="PIRSF" id="PIRSF005096">
    <property type="entry name" value="GALM"/>
    <property type="match status" value="1"/>
</dbReference>
<dbReference type="RefSeq" id="WP_091598220.1">
    <property type="nucleotide sequence ID" value="NZ_FNEE01000019.1"/>
</dbReference>
<dbReference type="Gene3D" id="2.70.98.10">
    <property type="match status" value="1"/>
</dbReference>
<keyword evidence="3 5" id="KW-0413">Isomerase</keyword>
<dbReference type="NCBIfam" id="NF008277">
    <property type="entry name" value="PRK11055.1"/>
    <property type="match status" value="1"/>
</dbReference>
<dbReference type="UniPathway" id="UPA00242"/>
<evidence type="ECO:0000256" key="8">
    <source>
        <dbReference type="PIRSR" id="PIRSR005096-3"/>
    </source>
</evidence>
<evidence type="ECO:0000313" key="10">
    <source>
        <dbReference type="Proteomes" id="UP000198894"/>
    </source>
</evidence>
<dbReference type="InterPro" id="IPR011013">
    <property type="entry name" value="Gal_mutarotase_sf_dom"/>
</dbReference>
<reference evidence="10" key="1">
    <citation type="submission" date="2016-10" db="EMBL/GenBank/DDBJ databases">
        <authorList>
            <person name="Varghese N."/>
            <person name="Submissions S."/>
        </authorList>
    </citation>
    <scope>NUCLEOTIDE SEQUENCE [LARGE SCALE GENOMIC DNA]</scope>
    <source>
        <strain evidence="10">CGMCC 1.11022</strain>
    </source>
</reference>
<dbReference type="InterPro" id="IPR047215">
    <property type="entry name" value="Galactose_mutarotase-like"/>
</dbReference>
<dbReference type="GO" id="GO:0004034">
    <property type="term" value="F:aldose 1-epimerase activity"/>
    <property type="evidence" value="ECO:0007669"/>
    <property type="project" value="UniProtKB-EC"/>
</dbReference>
<dbReference type="InterPro" id="IPR015443">
    <property type="entry name" value="Aldose_1-epimerase"/>
</dbReference>
<dbReference type="Proteomes" id="UP000198894">
    <property type="component" value="Unassembled WGS sequence"/>
</dbReference>
<dbReference type="GO" id="GO:0030246">
    <property type="term" value="F:carbohydrate binding"/>
    <property type="evidence" value="ECO:0007669"/>
    <property type="project" value="InterPro"/>
</dbReference>
<dbReference type="GO" id="GO:0033499">
    <property type="term" value="P:galactose catabolic process via UDP-galactose, Leloir pathway"/>
    <property type="evidence" value="ECO:0007669"/>
    <property type="project" value="TreeGrafter"/>
</dbReference>
<evidence type="ECO:0000313" key="9">
    <source>
        <dbReference type="EMBL" id="SDK72208.1"/>
    </source>
</evidence>
<dbReference type="Pfam" id="PF01263">
    <property type="entry name" value="Aldose_epim"/>
    <property type="match status" value="1"/>
</dbReference>
<dbReference type="InterPro" id="IPR008183">
    <property type="entry name" value="Aldose_1/G6P_1-epimerase"/>
</dbReference>
<evidence type="ECO:0000256" key="6">
    <source>
        <dbReference type="PIRSR" id="PIRSR005096-1"/>
    </source>
</evidence>
<dbReference type="EC" id="5.1.3.3" evidence="5"/>
<evidence type="ECO:0000256" key="7">
    <source>
        <dbReference type="PIRSR" id="PIRSR005096-2"/>
    </source>
</evidence>
<comment type="similarity">
    <text evidence="2 5">Belongs to the aldose epimerase family.</text>
</comment>
<feature type="binding site" evidence="8">
    <location>
        <begin position="175"/>
        <end position="177"/>
    </location>
    <ligand>
        <name>beta-D-galactose</name>
        <dbReference type="ChEBI" id="CHEBI:27667"/>
    </ligand>
</feature>
<evidence type="ECO:0000256" key="4">
    <source>
        <dbReference type="ARBA" id="ARBA00023277"/>
    </source>
</evidence>
<dbReference type="PANTHER" id="PTHR10091:SF49">
    <property type="entry name" value="ALDOSE 1-EPIMERASE"/>
    <property type="match status" value="1"/>
</dbReference>
<feature type="binding site" evidence="7">
    <location>
        <position position="241"/>
    </location>
    <ligand>
        <name>beta-D-galactose</name>
        <dbReference type="ChEBI" id="CHEBI:27667"/>
    </ligand>
</feature>
<keyword evidence="4 5" id="KW-0119">Carbohydrate metabolism</keyword>
<gene>
    <name evidence="9" type="ORF">SAMN05428953_11988</name>
</gene>
<dbReference type="SUPFAM" id="SSF74650">
    <property type="entry name" value="Galactose mutarotase-like"/>
    <property type="match status" value="1"/>
</dbReference>
<accession>A0A1G9E7X6</accession>
<protein>
    <recommendedName>
        <fullName evidence="5">Aldose 1-epimerase</fullName>
        <ecNumber evidence="5">5.1.3.3</ecNumber>
    </recommendedName>
</protein>
<dbReference type="InterPro" id="IPR014718">
    <property type="entry name" value="GH-type_carb-bd"/>
</dbReference>
<dbReference type="EMBL" id="FNEE01000019">
    <property type="protein sequence ID" value="SDK72208.1"/>
    <property type="molecule type" value="Genomic_DNA"/>
</dbReference>
<comment type="pathway">
    <text evidence="1 5">Carbohydrate metabolism; hexose metabolism.</text>
</comment>
<sequence length="343" mass="37597">MAMKDGEVFGTTPAGEAIRRFSIRGGGLTANIIGLGAIIQDLRLAGHDAPLVLGYDSFEPYETDTAFFGAVVGRYANRIRDGRFTIAGQRYQTERNFLDKHTLHGGSQGFSHRPWEVSLHGRDFVTLTLHDPDGTMGFPGALDVTCTYRLKIPGTLSVELTATCEEPTLCNLTQHSYFNLDDGGAGDVLDHRLMLNAGAYLPVDGDLIPTGVVKPVDGTPFDFRQARPLRMEGEGKQLPYDQNFCLASTRGPLKLASWAQGANSGVEMELWTTEPGVQLYTGQYLAPASPGLGGVHYKAYSGFCLEPQVWPDAPNRPYFPQATLWPGQIYHHVTEYRFRLPGA</sequence>
<organism evidence="9 10">
    <name type="scientific">Mesorhizobium muleiense</name>
    <dbReference type="NCBI Taxonomy" id="1004279"/>
    <lineage>
        <taxon>Bacteria</taxon>
        <taxon>Pseudomonadati</taxon>
        <taxon>Pseudomonadota</taxon>
        <taxon>Alphaproteobacteria</taxon>
        <taxon>Hyphomicrobiales</taxon>
        <taxon>Phyllobacteriaceae</taxon>
        <taxon>Mesorhizobium</taxon>
    </lineage>
</organism>
<dbReference type="GO" id="GO:0006006">
    <property type="term" value="P:glucose metabolic process"/>
    <property type="evidence" value="ECO:0007669"/>
    <property type="project" value="TreeGrafter"/>
</dbReference>
<dbReference type="CDD" id="cd09019">
    <property type="entry name" value="galactose_mutarotase_like"/>
    <property type="match status" value="1"/>
</dbReference>